<protein>
    <recommendedName>
        <fullName evidence="1">STAS domain-containing protein</fullName>
    </recommendedName>
</protein>
<dbReference type="PANTHER" id="PTHR35849">
    <property type="entry name" value="BLR2341 PROTEIN"/>
    <property type="match status" value="1"/>
</dbReference>
<comment type="caution">
    <text evidence="2">The sequence shown here is derived from an EMBL/GenBank/DDBJ whole genome shotgun (WGS) entry which is preliminary data.</text>
</comment>
<dbReference type="CDD" id="cd07043">
    <property type="entry name" value="STAS_anti-anti-sigma_factors"/>
    <property type="match status" value="1"/>
</dbReference>
<evidence type="ECO:0000313" key="2">
    <source>
        <dbReference type="EMBL" id="KPW90934.1"/>
    </source>
</evidence>
<dbReference type="PANTHER" id="PTHR35849:SF2">
    <property type="entry name" value="BLR2341 PROTEIN"/>
    <property type="match status" value="1"/>
</dbReference>
<dbReference type="SUPFAM" id="SSF52091">
    <property type="entry name" value="SpoIIaa-like"/>
    <property type="match status" value="1"/>
</dbReference>
<feature type="domain" description="STAS" evidence="1">
    <location>
        <begin position="18"/>
        <end position="100"/>
    </location>
</feature>
<proteinExistence type="predicted"/>
<evidence type="ECO:0000259" key="1">
    <source>
        <dbReference type="PROSITE" id="PS50801"/>
    </source>
</evidence>
<dbReference type="Gene3D" id="3.30.750.24">
    <property type="entry name" value="STAS domain"/>
    <property type="match status" value="1"/>
</dbReference>
<dbReference type="EMBL" id="LJQA01000565">
    <property type="protein sequence ID" value="KPW90934.1"/>
    <property type="molecule type" value="Genomic_DNA"/>
</dbReference>
<dbReference type="Proteomes" id="UP000050356">
    <property type="component" value="Unassembled WGS sequence"/>
</dbReference>
<dbReference type="InterPro" id="IPR058548">
    <property type="entry name" value="MlaB-like_STAS"/>
</dbReference>
<name>A0A0N8R3Z1_PSESX</name>
<sequence>MEASMPTPDDNQADATRVQIDGELTIYTVTELAARLLPQITGAARVEVDLSQVTEMDGAGLQLLAVIQREAGKTGTSLRMTGQSKAVTETFELCNPGVVL</sequence>
<dbReference type="Pfam" id="PF13466">
    <property type="entry name" value="STAS_2"/>
    <property type="match status" value="1"/>
</dbReference>
<reference evidence="2 3" key="1">
    <citation type="submission" date="2015-09" db="EMBL/GenBank/DDBJ databases">
        <title>Genome announcement of multiple Pseudomonas syringae strains.</title>
        <authorList>
            <person name="Thakur S."/>
            <person name="Wang P.W."/>
            <person name="Gong Y."/>
            <person name="Weir B.S."/>
            <person name="Guttman D.S."/>
        </authorList>
    </citation>
    <scope>NUCLEOTIDE SEQUENCE [LARGE SCALE GENOMIC DNA]</scope>
    <source>
        <strain evidence="2 3">ICMP17524</strain>
    </source>
</reference>
<accession>A0A0N8R3Z1</accession>
<evidence type="ECO:0000313" key="3">
    <source>
        <dbReference type="Proteomes" id="UP000050356"/>
    </source>
</evidence>
<dbReference type="InterPro" id="IPR052746">
    <property type="entry name" value="MlaB_ABC_Transporter"/>
</dbReference>
<dbReference type="PROSITE" id="PS50801">
    <property type="entry name" value="STAS"/>
    <property type="match status" value="1"/>
</dbReference>
<dbReference type="AlphaFoldDB" id="A0A0N8R3Z1"/>
<organism evidence="2 3">
    <name type="scientific">Pseudomonas syringae pv. cerasicola</name>
    <dbReference type="NCBI Taxonomy" id="264451"/>
    <lineage>
        <taxon>Bacteria</taxon>
        <taxon>Pseudomonadati</taxon>
        <taxon>Pseudomonadota</taxon>
        <taxon>Gammaproteobacteria</taxon>
        <taxon>Pseudomonadales</taxon>
        <taxon>Pseudomonadaceae</taxon>
        <taxon>Pseudomonas</taxon>
        <taxon>Pseudomonas syringae</taxon>
    </lineage>
</organism>
<dbReference type="InterPro" id="IPR036513">
    <property type="entry name" value="STAS_dom_sf"/>
</dbReference>
<dbReference type="PATRIC" id="fig|264451.4.peg.3829"/>
<gene>
    <name evidence="2" type="ORF">ALO50_101359</name>
</gene>
<dbReference type="InterPro" id="IPR002645">
    <property type="entry name" value="STAS_dom"/>
</dbReference>